<proteinExistence type="predicted"/>
<protein>
    <submittedName>
        <fullName evidence="1">Uncharacterized protein</fullName>
    </submittedName>
</protein>
<evidence type="ECO:0000313" key="1">
    <source>
        <dbReference type="EMBL" id="GAI46266.1"/>
    </source>
</evidence>
<organism evidence="1">
    <name type="scientific">marine sediment metagenome</name>
    <dbReference type="NCBI Taxonomy" id="412755"/>
    <lineage>
        <taxon>unclassified sequences</taxon>
        <taxon>metagenomes</taxon>
        <taxon>ecological metagenomes</taxon>
    </lineage>
</organism>
<gene>
    <name evidence="1" type="ORF">S06H3_39839</name>
</gene>
<dbReference type="EMBL" id="BARV01024400">
    <property type="protein sequence ID" value="GAI46266.1"/>
    <property type="molecule type" value="Genomic_DNA"/>
</dbReference>
<name>X1PUQ9_9ZZZZ</name>
<comment type="caution">
    <text evidence="1">The sequence shown here is derived from an EMBL/GenBank/DDBJ whole genome shotgun (WGS) entry which is preliminary data.</text>
</comment>
<sequence length="39" mass="4283">MDFSNSLTSQCFLLVVKASAVSMPNHLKLGVIIYVEQAK</sequence>
<reference evidence="1" key="1">
    <citation type="journal article" date="2014" name="Front. Microbiol.">
        <title>High frequency of phylogenetically diverse reductive dehalogenase-homologous genes in deep subseafloor sedimentary metagenomes.</title>
        <authorList>
            <person name="Kawai M."/>
            <person name="Futagami T."/>
            <person name="Toyoda A."/>
            <person name="Takaki Y."/>
            <person name="Nishi S."/>
            <person name="Hori S."/>
            <person name="Arai W."/>
            <person name="Tsubouchi T."/>
            <person name="Morono Y."/>
            <person name="Uchiyama I."/>
            <person name="Ito T."/>
            <person name="Fujiyama A."/>
            <person name="Inagaki F."/>
            <person name="Takami H."/>
        </authorList>
    </citation>
    <scope>NUCLEOTIDE SEQUENCE</scope>
    <source>
        <strain evidence="1">Expedition CK06-06</strain>
    </source>
</reference>
<dbReference type="AlphaFoldDB" id="X1PUQ9"/>
<accession>X1PUQ9</accession>